<dbReference type="InterPro" id="IPR050942">
    <property type="entry name" value="F-box_BR-signaling"/>
</dbReference>
<dbReference type="EMBL" id="JBJKBG010000008">
    <property type="protein sequence ID" value="KAL3724953.1"/>
    <property type="molecule type" value="Genomic_DNA"/>
</dbReference>
<name>A0ABD3JDT7_EUCGL</name>
<organism evidence="2 3">
    <name type="scientific">Eucalyptus globulus</name>
    <name type="common">Tasmanian blue gum</name>
    <dbReference type="NCBI Taxonomy" id="34317"/>
    <lineage>
        <taxon>Eukaryota</taxon>
        <taxon>Viridiplantae</taxon>
        <taxon>Streptophyta</taxon>
        <taxon>Embryophyta</taxon>
        <taxon>Tracheophyta</taxon>
        <taxon>Spermatophyta</taxon>
        <taxon>Magnoliopsida</taxon>
        <taxon>eudicotyledons</taxon>
        <taxon>Gunneridae</taxon>
        <taxon>Pentapetalae</taxon>
        <taxon>rosids</taxon>
        <taxon>malvids</taxon>
        <taxon>Myrtales</taxon>
        <taxon>Myrtaceae</taxon>
        <taxon>Myrtoideae</taxon>
        <taxon>Eucalypteae</taxon>
        <taxon>Eucalyptus</taxon>
    </lineage>
</organism>
<accession>A0ABD3JDT7</accession>
<dbReference type="PANTHER" id="PTHR44259:SF65">
    <property type="entry name" value="F-BOX DOMAIN-CONTAINING PROTEIN"/>
    <property type="match status" value="1"/>
</dbReference>
<dbReference type="Pfam" id="PF03478">
    <property type="entry name" value="Beta-prop_KIB1-4"/>
    <property type="match status" value="1"/>
</dbReference>
<protein>
    <recommendedName>
        <fullName evidence="1">KIB1-4 beta-propeller domain-containing protein</fullName>
    </recommendedName>
</protein>
<dbReference type="Proteomes" id="UP001634007">
    <property type="component" value="Unassembled WGS sequence"/>
</dbReference>
<dbReference type="AlphaFoldDB" id="A0ABD3JDT7"/>
<evidence type="ECO:0000313" key="2">
    <source>
        <dbReference type="EMBL" id="KAL3724953.1"/>
    </source>
</evidence>
<evidence type="ECO:0000259" key="1">
    <source>
        <dbReference type="Pfam" id="PF03478"/>
    </source>
</evidence>
<reference evidence="2 3" key="1">
    <citation type="submission" date="2024-11" db="EMBL/GenBank/DDBJ databases">
        <title>Chromosome-level genome assembly of Eucalyptus globulus Labill. provides insights into its genome evolution.</title>
        <authorList>
            <person name="Li X."/>
        </authorList>
    </citation>
    <scope>NUCLEOTIDE SEQUENCE [LARGE SCALE GENOMIC DNA]</scope>
    <source>
        <strain evidence="2">CL2024</strain>
        <tissue evidence="2">Fresh tender leaves</tissue>
    </source>
</reference>
<dbReference type="InterPro" id="IPR005174">
    <property type="entry name" value="KIB1-4_b-propeller"/>
</dbReference>
<sequence>MMRNWAGLPQELLELCSSNVPWLMLEHYQETLRRECFCLSCKQVHRVLMPEAKGKTCFYSQGWVLTLSSDWELHMLKNSLSRHNYIIKLPNLSKFLDVKVSPRYDIFSTKFVVSASPTTSLDDYMVMVIYERDGRLGLWKPGDKEWTEVNSPNPRNNIADVIFYKGCFVALDCDGRILRCDVNGPTPFQPQIIFKMPQRLIHWEHLDLVQLTTGHPLLLIGAYLVQSATGFLLLVLRWEKCELTRTFRFQVFEIDLNARTCIEVKSLENMSLFLGFNSSFCLEVDEKHHIKPNCIYFADVSSPRLSEEGGGGDMIIYHIEDCTTELYFMAMTYDHSSLPLWIKPSF</sequence>
<dbReference type="PANTHER" id="PTHR44259">
    <property type="entry name" value="OS07G0183000 PROTEIN-RELATED"/>
    <property type="match status" value="1"/>
</dbReference>
<proteinExistence type="predicted"/>
<gene>
    <name evidence="2" type="ORF">ACJRO7_030030</name>
</gene>
<evidence type="ECO:0000313" key="3">
    <source>
        <dbReference type="Proteomes" id="UP001634007"/>
    </source>
</evidence>
<keyword evidence="3" id="KW-1185">Reference proteome</keyword>
<comment type="caution">
    <text evidence="2">The sequence shown here is derived from an EMBL/GenBank/DDBJ whole genome shotgun (WGS) entry which is preliminary data.</text>
</comment>
<feature type="domain" description="KIB1-4 beta-propeller" evidence="1">
    <location>
        <begin position="40"/>
        <end position="317"/>
    </location>
</feature>